<organism evidence="1 2">
    <name type="scientific">Pseudomonas fluorescens</name>
    <dbReference type="NCBI Taxonomy" id="294"/>
    <lineage>
        <taxon>Bacteria</taxon>
        <taxon>Pseudomonadati</taxon>
        <taxon>Pseudomonadota</taxon>
        <taxon>Gammaproteobacteria</taxon>
        <taxon>Pseudomonadales</taxon>
        <taxon>Pseudomonadaceae</taxon>
        <taxon>Pseudomonas</taxon>
    </lineage>
</organism>
<reference evidence="1 2" key="1">
    <citation type="submission" date="2019-09" db="EMBL/GenBank/DDBJ databases">
        <authorList>
            <person name="Chandra G."/>
            <person name="Truman W A."/>
        </authorList>
    </citation>
    <scope>NUCLEOTIDE SEQUENCE [LARGE SCALE GENOMIC DNA]</scope>
    <source>
        <strain evidence="1">PS624</strain>
    </source>
</reference>
<evidence type="ECO:0000313" key="2">
    <source>
        <dbReference type="Proteomes" id="UP000326241"/>
    </source>
</evidence>
<dbReference type="EMBL" id="CABVGZ010000152">
    <property type="protein sequence ID" value="VVN48066.1"/>
    <property type="molecule type" value="Genomic_DNA"/>
</dbReference>
<proteinExistence type="predicted"/>
<name>A0A5E6Y3R4_PSEFL</name>
<dbReference type="AlphaFoldDB" id="A0A5E6Y3R4"/>
<protein>
    <submittedName>
        <fullName evidence="1">Uncharacterized protein</fullName>
    </submittedName>
</protein>
<accession>A0A5E6Y3R4</accession>
<gene>
    <name evidence="1" type="ORF">PS624_05998</name>
</gene>
<dbReference type="Proteomes" id="UP000326241">
    <property type="component" value="Unassembled WGS sequence"/>
</dbReference>
<evidence type="ECO:0000313" key="1">
    <source>
        <dbReference type="EMBL" id="VVN48066.1"/>
    </source>
</evidence>
<sequence>MQLFGGGFDGRHQFQIILDPLQRRHEQVQTPLAGLSAERSAGQPIGRFVDFRHAFINRRGFAVTVELRGIRQLGEILIRILLMDKRILGGFHPRLRTQRQAIAQRRISRHQTAVLITQIPAPALPLVALGGARQRQHLADHLVQTLTEDLAQACALKRLFQTRIFGADIARQRALAP</sequence>